<sequence length="224" mass="24570">MAGNGIDRPILVILADARTQGLGTGQGTDAASQADDGSTGKIMETQGAQPAAAPDPVAGNGINDQADDNRDQTIRRKLRPFRHGTGYDGCRHGTEDSLEEQKGQVRIRCPGREIHLLGKEIRYPDEAGQIVAEHEAKTGQPENQRSQGKIHEILHDDVAGILGPRQTRFEHGKARLHEEDQDCGHENPKCIDCRVTHRTPPSSSGYVRPHCWRMAVMRSMTSFV</sequence>
<evidence type="ECO:0000256" key="1">
    <source>
        <dbReference type="SAM" id="MobiDB-lite"/>
    </source>
</evidence>
<feature type="region of interest" description="Disordered" evidence="1">
    <location>
        <begin position="22"/>
        <end position="72"/>
    </location>
</feature>
<protein>
    <submittedName>
        <fullName evidence="2">Uncharacterized protein</fullName>
    </submittedName>
</protein>
<dbReference type="Proteomes" id="UP000017908">
    <property type="component" value="Unassembled WGS sequence"/>
</dbReference>
<reference evidence="2" key="1">
    <citation type="submission" date="2012-11" db="EMBL/GenBank/DDBJ databases">
        <title>Dependencies among metagenomic species, viruses, plasmids and units of genetic variation.</title>
        <authorList>
            <person name="Nielsen H.B."/>
            <person name="Almeida M."/>
            <person name="Juncker A.S."/>
            <person name="Rasmussen S."/>
            <person name="Li J."/>
            <person name="Sunagawa S."/>
            <person name="Plichta D."/>
            <person name="Gautier L."/>
            <person name="Le Chatelier E."/>
            <person name="Peletier E."/>
            <person name="Bonde I."/>
            <person name="Nielsen T."/>
            <person name="Manichanh C."/>
            <person name="Arumugam M."/>
            <person name="Batto J."/>
            <person name="Santos M.B.Q.D."/>
            <person name="Blom N."/>
            <person name="Borruel N."/>
            <person name="Burgdorf K.S."/>
            <person name="Boumezbeur F."/>
            <person name="Casellas F."/>
            <person name="Dore J."/>
            <person name="Guarner F."/>
            <person name="Hansen T."/>
            <person name="Hildebrand F."/>
            <person name="Kaas R.S."/>
            <person name="Kennedy S."/>
            <person name="Kristiansen K."/>
            <person name="Kultima J.R."/>
            <person name="Leonard P."/>
            <person name="Levenez F."/>
            <person name="Lund O."/>
            <person name="Moumen B."/>
            <person name="Le Paslier D."/>
            <person name="Pons N."/>
            <person name="Pedersen O."/>
            <person name="Prifti E."/>
            <person name="Qin J."/>
            <person name="Raes J."/>
            <person name="Tap J."/>
            <person name="Tims S."/>
            <person name="Ussery D.W."/>
            <person name="Yamada T."/>
            <person name="MetaHit consortium"/>
            <person name="Renault P."/>
            <person name="Sicheritz-Ponten T."/>
            <person name="Bork P."/>
            <person name="Wang J."/>
            <person name="Brunak S."/>
            <person name="Ehrlich S.D."/>
        </authorList>
    </citation>
    <scope>NUCLEOTIDE SEQUENCE [LARGE SCALE GENOMIC DNA]</scope>
</reference>
<comment type="caution">
    <text evidence="2">The sequence shown here is derived from an EMBL/GenBank/DDBJ whole genome shotgun (WGS) entry which is preliminary data.</text>
</comment>
<proteinExistence type="predicted"/>
<accession>R7MXP5</accession>
<evidence type="ECO:0000313" key="3">
    <source>
        <dbReference type="Proteomes" id="UP000017908"/>
    </source>
</evidence>
<name>R7MXP5_MEGEL</name>
<gene>
    <name evidence="2" type="ORF">BN715_01400</name>
</gene>
<evidence type="ECO:0000313" key="2">
    <source>
        <dbReference type="EMBL" id="CDF05111.1"/>
    </source>
</evidence>
<dbReference type="AlphaFoldDB" id="R7MXP5"/>
<organism evidence="2 3">
    <name type="scientific">Megasphaera elsdenii CAG:570</name>
    <dbReference type="NCBI Taxonomy" id="1263087"/>
    <lineage>
        <taxon>Bacteria</taxon>
        <taxon>Bacillati</taxon>
        <taxon>Bacillota</taxon>
        <taxon>Negativicutes</taxon>
        <taxon>Veillonellales</taxon>
        <taxon>Veillonellaceae</taxon>
        <taxon>Megasphaera</taxon>
    </lineage>
</organism>
<dbReference type="EMBL" id="CBKE010000211">
    <property type="protein sequence ID" value="CDF05111.1"/>
    <property type="molecule type" value="Genomic_DNA"/>
</dbReference>